<dbReference type="EMBL" id="PGCI01000020">
    <property type="protein sequence ID" value="PLW48863.1"/>
    <property type="molecule type" value="Genomic_DNA"/>
</dbReference>
<protein>
    <submittedName>
        <fullName evidence="3">Uncharacterized protein</fullName>
    </submittedName>
</protein>
<accession>A0A2N5SSJ3</accession>
<comment type="caution">
    <text evidence="3">The sequence shown here is derived from an EMBL/GenBank/DDBJ whole genome shotgun (WGS) entry which is preliminary data.</text>
</comment>
<proteinExistence type="predicted"/>
<feature type="region of interest" description="Disordered" evidence="1">
    <location>
        <begin position="19"/>
        <end position="42"/>
    </location>
</feature>
<evidence type="ECO:0000313" key="6">
    <source>
        <dbReference type="Proteomes" id="UP000235392"/>
    </source>
</evidence>
<feature type="chain" id="PRO_5015083612" evidence="2">
    <location>
        <begin position="19"/>
        <end position="215"/>
    </location>
</feature>
<evidence type="ECO:0000313" key="4">
    <source>
        <dbReference type="EMBL" id="PLW48863.1"/>
    </source>
</evidence>
<sequence length="215" mass="21572">MKVTVLIAAVSVATGVLAAPAGAPGPQTSGSTSSNSFINDTTTASSTGPAFVDSPPVPISDATFAALMAGNSTFVVPTSAVSSVASTSGDSSVVPIATVPSAAPTSSESPFVPTSALPSAVSTFSDSPPAIPFIRSVEVNGAGKAGAAYPPPSSYPALRPYPGPSGPYPGPPGPYPGPRGSYLPGPYYYGGYPSYYYYNYPAYTYEYTYPIPASA</sequence>
<reference evidence="5 6" key="1">
    <citation type="submission" date="2017-11" db="EMBL/GenBank/DDBJ databases">
        <title>De novo assembly and phasing of dikaryotic genomes from two isolates of Puccinia coronata f. sp. avenae, the causal agent of oat crown rust.</title>
        <authorList>
            <person name="Miller M.E."/>
            <person name="Zhang Y."/>
            <person name="Omidvar V."/>
            <person name="Sperschneider J."/>
            <person name="Schwessinger B."/>
            <person name="Raley C."/>
            <person name="Palmer J.M."/>
            <person name="Garnica D."/>
            <person name="Upadhyaya N."/>
            <person name="Rathjen J."/>
            <person name="Taylor J.M."/>
            <person name="Park R.F."/>
            <person name="Dodds P.N."/>
            <person name="Hirsch C.D."/>
            <person name="Kianian S.F."/>
            <person name="Figueroa M."/>
        </authorList>
    </citation>
    <scope>NUCLEOTIDE SEQUENCE [LARGE SCALE GENOMIC DNA]</scope>
    <source>
        <strain evidence="3">12NC29</strain>
        <strain evidence="4">12SD80</strain>
    </source>
</reference>
<evidence type="ECO:0000256" key="2">
    <source>
        <dbReference type="SAM" id="SignalP"/>
    </source>
</evidence>
<feature type="compositionally biased region" description="Polar residues" evidence="1">
    <location>
        <begin position="27"/>
        <end position="42"/>
    </location>
</feature>
<gene>
    <name evidence="3" type="ORF">PCANC_12524</name>
    <name evidence="4" type="ORF">PCASD_02772</name>
</gene>
<feature type="signal peptide" evidence="2">
    <location>
        <begin position="1"/>
        <end position="18"/>
    </location>
</feature>
<keyword evidence="2" id="KW-0732">Signal</keyword>
<dbReference type="Proteomes" id="UP000235388">
    <property type="component" value="Unassembled WGS sequence"/>
</dbReference>
<name>A0A2N5SSJ3_9BASI</name>
<dbReference type="AlphaFoldDB" id="A0A2N5SSJ3"/>
<evidence type="ECO:0000313" key="5">
    <source>
        <dbReference type="Proteomes" id="UP000235388"/>
    </source>
</evidence>
<dbReference type="Proteomes" id="UP000235392">
    <property type="component" value="Unassembled WGS sequence"/>
</dbReference>
<evidence type="ECO:0000256" key="1">
    <source>
        <dbReference type="SAM" id="MobiDB-lite"/>
    </source>
</evidence>
<keyword evidence="5" id="KW-1185">Reference proteome</keyword>
<evidence type="ECO:0000313" key="3">
    <source>
        <dbReference type="EMBL" id="PLW16223.1"/>
    </source>
</evidence>
<dbReference type="EMBL" id="PGCJ01000876">
    <property type="protein sequence ID" value="PLW16223.1"/>
    <property type="molecule type" value="Genomic_DNA"/>
</dbReference>
<organism evidence="3 5">
    <name type="scientific">Puccinia coronata f. sp. avenae</name>
    <dbReference type="NCBI Taxonomy" id="200324"/>
    <lineage>
        <taxon>Eukaryota</taxon>
        <taxon>Fungi</taxon>
        <taxon>Dikarya</taxon>
        <taxon>Basidiomycota</taxon>
        <taxon>Pucciniomycotina</taxon>
        <taxon>Pucciniomycetes</taxon>
        <taxon>Pucciniales</taxon>
        <taxon>Pucciniaceae</taxon>
        <taxon>Puccinia</taxon>
    </lineage>
</organism>